<protein>
    <submittedName>
        <fullName evidence="4">Uncharacterized protein</fullName>
    </submittedName>
</protein>
<evidence type="ECO:0000256" key="2">
    <source>
        <dbReference type="PROSITE-ProRule" id="PRU00023"/>
    </source>
</evidence>
<feature type="repeat" description="ANK" evidence="2">
    <location>
        <begin position="143"/>
        <end position="175"/>
    </location>
</feature>
<accession>A0A8H7BYV5</accession>
<dbReference type="GO" id="GO:0005737">
    <property type="term" value="C:cytoplasm"/>
    <property type="evidence" value="ECO:0007669"/>
    <property type="project" value="TreeGrafter"/>
</dbReference>
<proteinExistence type="predicted"/>
<dbReference type="PANTHER" id="PTHR24179:SF29">
    <property type="entry name" value="LD46604P"/>
    <property type="match status" value="1"/>
</dbReference>
<keyword evidence="1" id="KW-0677">Repeat</keyword>
<dbReference type="GO" id="GO:0004857">
    <property type="term" value="F:enzyme inhibitor activity"/>
    <property type="evidence" value="ECO:0007669"/>
    <property type="project" value="TreeGrafter"/>
</dbReference>
<dbReference type="GO" id="GO:0019208">
    <property type="term" value="F:phosphatase regulator activity"/>
    <property type="evidence" value="ECO:0007669"/>
    <property type="project" value="TreeGrafter"/>
</dbReference>
<dbReference type="PROSITE" id="PS50088">
    <property type="entry name" value="ANK_REPEAT"/>
    <property type="match status" value="1"/>
</dbReference>
<dbReference type="Pfam" id="PF00023">
    <property type="entry name" value="Ank"/>
    <property type="match status" value="1"/>
</dbReference>
<dbReference type="SMART" id="SM00248">
    <property type="entry name" value="ANK"/>
    <property type="match status" value="4"/>
</dbReference>
<dbReference type="PROSITE" id="PS50297">
    <property type="entry name" value="ANK_REP_REGION"/>
    <property type="match status" value="1"/>
</dbReference>
<evidence type="ECO:0000313" key="5">
    <source>
        <dbReference type="Proteomes" id="UP000605846"/>
    </source>
</evidence>
<dbReference type="SUPFAM" id="SSF48403">
    <property type="entry name" value="Ankyrin repeat"/>
    <property type="match status" value="2"/>
</dbReference>
<feature type="compositionally biased region" description="Pro residues" evidence="3">
    <location>
        <begin position="336"/>
        <end position="349"/>
    </location>
</feature>
<keyword evidence="5" id="KW-1185">Reference proteome</keyword>
<feature type="compositionally biased region" description="Low complexity" evidence="3">
    <location>
        <begin position="300"/>
        <end position="315"/>
    </location>
</feature>
<comment type="caution">
    <text evidence="4">The sequence shown here is derived from an EMBL/GenBank/DDBJ whole genome shotgun (WGS) entry which is preliminary data.</text>
</comment>
<dbReference type="InterPro" id="IPR036770">
    <property type="entry name" value="Ankyrin_rpt-contain_sf"/>
</dbReference>
<dbReference type="Gene3D" id="1.25.40.20">
    <property type="entry name" value="Ankyrin repeat-containing domain"/>
    <property type="match status" value="2"/>
</dbReference>
<evidence type="ECO:0000256" key="3">
    <source>
        <dbReference type="SAM" id="MobiDB-lite"/>
    </source>
</evidence>
<dbReference type="EMBL" id="JABAYA010000005">
    <property type="protein sequence ID" value="KAF7731995.1"/>
    <property type="molecule type" value="Genomic_DNA"/>
</dbReference>
<organism evidence="4 5">
    <name type="scientific">Apophysomyces ossiformis</name>
    <dbReference type="NCBI Taxonomy" id="679940"/>
    <lineage>
        <taxon>Eukaryota</taxon>
        <taxon>Fungi</taxon>
        <taxon>Fungi incertae sedis</taxon>
        <taxon>Mucoromycota</taxon>
        <taxon>Mucoromycotina</taxon>
        <taxon>Mucoromycetes</taxon>
        <taxon>Mucorales</taxon>
        <taxon>Mucorineae</taxon>
        <taxon>Mucoraceae</taxon>
        <taxon>Apophysomyces</taxon>
    </lineage>
</organism>
<dbReference type="AlphaFoldDB" id="A0A8H7BYV5"/>
<sequence>MATVIHNNHQHSSKGCTSATCCSPSRLWRSIQTIISTNARDEFSHLCQDTIRVPHVVRVLLTSRLQNDASLYPASHKHRVIQFDPSVRSDACRKFGKPLTDLNALQLALVHNHEALACSLLHFLRQHTQNAELQLFLNHLWGCGNTSLHLACFFGMSRLVRLMVDLGADPSIRNSRQIGPVDCCTSRECLAALEKKQASFTNLQRPTSAPPTVITTNPPSLQRTSMLLKKAVSALPVPPPSPSPPTVSTLPIPDDYFKKSMMIENVPVMFPQDESTNANDVQHPCAQKIARPETILSPLSFSSSSSSSSFSSMSSIEEHTSKPSTPDMPDLCWSPPTSPMTPPPPPATPEDPYHPSRWTPSPTATTSIDMTKDEEMMAIEPSVPPTRPGCFPCNPPKQQHDRDVPELLIHQEKSEKASLLRQVRFDPHVVLVDACVHGDLAEVAQILHTTRMPVQQSVGDVHNHSLLQLALMHGHEHMVKYLVTEVGVDVNHPDNDGWTALHYAATLGLWSALEYLVSLAHANLNARTNRGLQISDCPKFEQDRRRCRLIIERAIRRSRAKMVGDNRKSSF</sequence>
<name>A0A8H7BYV5_9FUNG</name>
<dbReference type="OrthoDB" id="428895at2759"/>
<feature type="region of interest" description="Disordered" evidence="3">
    <location>
        <begin position="299"/>
        <end position="369"/>
    </location>
</feature>
<dbReference type="InterPro" id="IPR002110">
    <property type="entry name" value="Ankyrin_rpt"/>
</dbReference>
<dbReference type="Pfam" id="PF12796">
    <property type="entry name" value="Ank_2"/>
    <property type="match status" value="1"/>
</dbReference>
<feature type="compositionally biased region" description="Polar residues" evidence="3">
    <location>
        <begin position="358"/>
        <end position="369"/>
    </location>
</feature>
<reference evidence="4" key="1">
    <citation type="submission" date="2020-01" db="EMBL/GenBank/DDBJ databases">
        <title>Genome Sequencing of Three Apophysomyces-Like Fungal Strains Confirms a Novel Fungal Genus in the Mucoromycota with divergent Burkholderia-like Endosymbiotic Bacteria.</title>
        <authorList>
            <person name="Stajich J.E."/>
            <person name="Macias A.M."/>
            <person name="Carter-House D."/>
            <person name="Lovett B."/>
            <person name="Kasson L.R."/>
            <person name="Berry K."/>
            <person name="Grigoriev I."/>
            <person name="Chang Y."/>
            <person name="Spatafora J."/>
            <person name="Kasson M.T."/>
        </authorList>
    </citation>
    <scope>NUCLEOTIDE SEQUENCE</scope>
    <source>
        <strain evidence="4">NRRL A-21654</strain>
    </source>
</reference>
<dbReference type="InterPro" id="IPR051226">
    <property type="entry name" value="PP1_Regulatory_Subunit"/>
</dbReference>
<keyword evidence="2" id="KW-0040">ANK repeat</keyword>
<evidence type="ECO:0000256" key="1">
    <source>
        <dbReference type="ARBA" id="ARBA00022737"/>
    </source>
</evidence>
<evidence type="ECO:0000313" key="4">
    <source>
        <dbReference type="EMBL" id="KAF7731995.1"/>
    </source>
</evidence>
<dbReference type="Proteomes" id="UP000605846">
    <property type="component" value="Unassembled WGS sequence"/>
</dbReference>
<gene>
    <name evidence="4" type="ORF">EC973_007100</name>
</gene>
<dbReference type="PANTHER" id="PTHR24179">
    <property type="entry name" value="PROTEIN PHOSPHATASE 1 REGULATORY SUBUNIT 12"/>
    <property type="match status" value="1"/>
</dbReference>